<dbReference type="CDD" id="cd01998">
    <property type="entry name" value="MnmA_TRMU-like"/>
    <property type="match status" value="1"/>
</dbReference>
<keyword evidence="7 9" id="KW-1015">Disulfide bond</keyword>
<feature type="domain" description="tRNA-specific 2-thiouridylase MnmA-like C-terminal" evidence="10">
    <location>
        <begin position="301"/>
        <end position="377"/>
    </location>
</feature>
<dbReference type="NCBIfam" id="TIGR00420">
    <property type="entry name" value="trmU"/>
    <property type="match status" value="1"/>
</dbReference>
<name>A0ABV7AEB8_9RHOB</name>
<evidence type="ECO:0000256" key="7">
    <source>
        <dbReference type="ARBA" id="ARBA00023157"/>
    </source>
</evidence>
<keyword evidence="4 9" id="KW-0547">Nucleotide-binding</keyword>
<reference evidence="13" key="1">
    <citation type="journal article" date="2019" name="Int. J. Syst. Evol. Microbiol.">
        <title>The Global Catalogue of Microorganisms (GCM) 10K type strain sequencing project: providing services to taxonomists for standard genome sequencing and annotation.</title>
        <authorList>
            <consortium name="The Broad Institute Genomics Platform"/>
            <consortium name="The Broad Institute Genome Sequencing Center for Infectious Disease"/>
            <person name="Wu L."/>
            <person name="Ma J."/>
        </authorList>
    </citation>
    <scope>NUCLEOTIDE SEQUENCE [LARGE SCALE GENOMIC DNA]</scope>
    <source>
        <strain evidence="13">KCTC 62192</strain>
    </source>
</reference>
<feature type="active site" description="Nucleophile" evidence="9">
    <location>
        <position position="120"/>
    </location>
</feature>
<feature type="domain" description="tRNA-specific 2-thiouridylase MnmA-like central" evidence="11">
    <location>
        <begin position="236"/>
        <end position="290"/>
    </location>
</feature>
<evidence type="ECO:0000256" key="1">
    <source>
        <dbReference type="ARBA" id="ARBA00022555"/>
    </source>
</evidence>
<feature type="binding site" evidence="9">
    <location>
        <begin position="26"/>
        <end position="33"/>
    </location>
    <ligand>
        <name>ATP</name>
        <dbReference type="ChEBI" id="CHEBI:30616"/>
    </ligand>
</feature>
<dbReference type="PANTHER" id="PTHR11933:SF5">
    <property type="entry name" value="MITOCHONDRIAL TRNA-SPECIFIC 2-THIOURIDYLASE 1"/>
    <property type="match status" value="1"/>
</dbReference>
<evidence type="ECO:0000256" key="4">
    <source>
        <dbReference type="ARBA" id="ARBA00022741"/>
    </source>
</evidence>
<dbReference type="InterPro" id="IPR046885">
    <property type="entry name" value="MnmA-like_C"/>
</dbReference>
<comment type="similarity">
    <text evidence="9">Belongs to the MnmA/TRMU family.</text>
</comment>
<evidence type="ECO:0000256" key="8">
    <source>
        <dbReference type="ARBA" id="ARBA00051542"/>
    </source>
</evidence>
<dbReference type="Pfam" id="PF03054">
    <property type="entry name" value="tRNA_Me_trans"/>
    <property type="match status" value="1"/>
</dbReference>
<dbReference type="Pfam" id="PF20259">
    <property type="entry name" value="tRNA_Me_trans_M"/>
    <property type="match status" value="1"/>
</dbReference>
<dbReference type="NCBIfam" id="NF001138">
    <property type="entry name" value="PRK00143.1"/>
    <property type="match status" value="1"/>
</dbReference>
<feature type="active site" description="Cysteine persulfide intermediate" evidence="9">
    <location>
        <position position="217"/>
    </location>
</feature>
<keyword evidence="6 9" id="KW-0694">RNA-binding</keyword>
<dbReference type="Gene3D" id="2.30.30.280">
    <property type="entry name" value="Adenine nucleotide alpha hydrolases-like domains"/>
    <property type="match status" value="1"/>
</dbReference>
<dbReference type="InterPro" id="IPR014729">
    <property type="entry name" value="Rossmann-like_a/b/a_fold"/>
</dbReference>
<comment type="function">
    <text evidence="9">Catalyzes the 2-thiolation of uridine at the wobble position (U34) of tRNA, leading to the formation of s(2)U34.</text>
</comment>
<gene>
    <name evidence="9 12" type="primary">mnmA</name>
    <name evidence="12" type="ORF">ACFOES_06290</name>
</gene>
<organism evidence="12 13">
    <name type="scientific">Acidimangrovimonas pyrenivorans</name>
    <dbReference type="NCBI Taxonomy" id="2030798"/>
    <lineage>
        <taxon>Bacteria</taxon>
        <taxon>Pseudomonadati</taxon>
        <taxon>Pseudomonadota</taxon>
        <taxon>Alphaproteobacteria</taxon>
        <taxon>Rhodobacterales</taxon>
        <taxon>Paracoccaceae</taxon>
        <taxon>Acidimangrovimonas</taxon>
    </lineage>
</organism>
<keyword evidence="2 9" id="KW-0808">Transferase</keyword>
<dbReference type="Gene3D" id="3.40.50.620">
    <property type="entry name" value="HUPs"/>
    <property type="match status" value="1"/>
</dbReference>
<dbReference type="InterPro" id="IPR046884">
    <property type="entry name" value="MnmA-like_central"/>
</dbReference>
<dbReference type="PANTHER" id="PTHR11933">
    <property type="entry name" value="TRNA 5-METHYLAMINOMETHYL-2-THIOURIDYLATE -METHYLTRANSFERASE"/>
    <property type="match status" value="1"/>
</dbReference>
<keyword evidence="1 9" id="KW-0820">tRNA-binding</keyword>
<dbReference type="GO" id="GO:0103016">
    <property type="term" value="F:tRNA-uridine 2-sulfurtransferase activity"/>
    <property type="evidence" value="ECO:0007669"/>
    <property type="project" value="UniProtKB-EC"/>
</dbReference>
<keyword evidence="3 9" id="KW-0819">tRNA processing</keyword>
<keyword evidence="13" id="KW-1185">Reference proteome</keyword>
<evidence type="ECO:0000259" key="10">
    <source>
        <dbReference type="Pfam" id="PF20258"/>
    </source>
</evidence>
<comment type="caution">
    <text evidence="12">The sequence shown here is derived from an EMBL/GenBank/DDBJ whole genome shotgun (WGS) entry which is preliminary data.</text>
</comment>
<feature type="binding site" evidence="9">
    <location>
        <position position="144"/>
    </location>
    <ligand>
        <name>ATP</name>
        <dbReference type="ChEBI" id="CHEBI:30616"/>
    </ligand>
</feature>
<dbReference type="Proteomes" id="UP001595443">
    <property type="component" value="Unassembled WGS sequence"/>
</dbReference>
<dbReference type="Pfam" id="PF20258">
    <property type="entry name" value="tRNA_Me_trans_C"/>
    <property type="match status" value="1"/>
</dbReference>
<evidence type="ECO:0000313" key="12">
    <source>
        <dbReference type="EMBL" id="MFC2967696.1"/>
    </source>
</evidence>
<dbReference type="SUPFAM" id="SSF52402">
    <property type="entry name" value="Adenine nucleotide alpha hydrolases-like"/>
    <property type="match status" value="1"/>
</dbReference>
<dbReference type="EMBL" id="JBHRSK010000004">
    <property type="protein sequence ID" value="MFC2967696.1"/>
    <property type="molecule type" value="Genomic_DNA"/>
</dbReference>
<comment type="subcellular location">
    <subcellularLocation>
        <location evidence="9">Cytoplasm</location>
    </subcellularLocation>
</comment>
<feature type="site" description="Interaction with tRNA" evidence="9">
    <location>
        <position position="145"/>
    </location>
</feature>
<evidence type="ECO:0000313" key="13">
    <source>
        <dbReference type="Proteomes" id="UP001595443"/>
    </source>
</evidence>
<dbReference type="InterPro" id="IPR004506">
    <property type="entry name" value="MnmA-like"/>
</dbReference>
<comment type="catalytic activity">
    <reaction evidence="8 9">
        <text>S-sulfanyl-L-cysteinyl-[protein] + uridine(34) in tRNA + AH2 + ATP = 2-thiouridine(34) in tRNA + L-cysteinyl-[protein] + A + AMP + diphosphate + H(+)</text>
        <dbReference type="Rhea" id="RHEA:47032"/>
        <dbReference type="Rhea" id="RHEA-COMP:10131"/>
        <dbReference type="Rhea" id="RHEA-COMP:11726"/>
        <dbReference type="Rhea" id="RHEA-COMP:11727"/>
        <dbReference type="Rhea" id="RHEA-COMP:11728"/>
        <dbReference type="ChEBI" id="CHEBI:13193"/>
        <dbReference type="ChEBI" id="CHEBI:15378"/>
        <dbReference type="ChEBI" id="CHEBI:17499"/>
        <dbReference type="ChEBI" id="CHEBI:29950"/>
        <dbReference type="ChEBI" id="CHEBI:30616"/>
        <dbReference type="ChEBI" id="CHEBI:33019"/>
        <dbReference type="ChEBI" id="CHEBI:61963"/>
        <dbReference type="ChEBI" id="CHEBI:65315"/>
        <dbReference type="ChEBI" id="CHEBI:87170"/>
        <dbReference type="ChEBI" id="CHEBI:456215"/>
        <dbReference type="EC" id="2.8.1.13"/>
    </reaction>
</comment>
<feature type="binding site" evidence="9">
    <location>
        <position position="52"/>
    </location>
    <ligand>
        <name>ATP</name>
        <dbReference type="ChEBI" id="CHEBI:30616"/>
    </ligand>
</feature>
<protein>
    <recommendedName>
        <fullName evidence="9">tRNA-specific 2-thiouridylase MnmA</fullName>
        <ecNumber evidence="9">2.8.1.13</ecNumber>
    </recommendedName>
</protein>
<keyword evidence="5 9" id="KW-0067">ATP-binding</keyword>
<evidence type="ECO:0000256" key="2">
    <source>
        <dbReference type="ARBA" id="ARBA00022679"/>
    </source>
</evidence>
<feature type="site" description="Interaction with tRNA" evidence="9">
    <location>
        <position position="359"/>
    </location>
</feature>
<evidence type="ECO:0000256" key="5">
    <source>
        <dbReference type="ARBA" id="ARBA00022840"/>
    </source>
</evidence>
<dbReference type="RefSeq" id="WP_377832345.1">
    <property type="nucleotide sequence ID" value="NZ_JBHRSK010000004.1"/>
</dbReference>
<comment type="caution">
    <text evidence="9">Lacks conserved residue(s) required for the propagation of feature annotation.</text>
</comment>
<dbReference type="Gene3D" id="2.40.30.10">
    <property type="entry name" value="Translation factors"/>
    <property type="match status" value="1"/>
</dbReference>
<dbReference type="HAMAP" id="MF_00144">
    <property type="entry name" value="tRNA_thiouridyl_MnmA"/>
    <property type="match status" value="1"/>
</dbReference>
<evidence type="ECO:0000256" key="6">
    <source>
        <dbReference type="ARBA" id="ARBA00022884"/>
    </source>
</evidence>
<proteinExistence type="inferred from homology"/>
<dbReference type="InterPro" id="IPR023382">
    <property type="entry name" value="MnmA-like_central_sf"/>
</dbReference>
<feature type="region of interest" description="Interaction with tRNA" evidence="9">
    <location>
        <begin position="166"/>
        <end position="168"/>
    </location>
</feature>
<evidence type="ECO:0000256" key="3">
    <source>
        <dbReference type="ARBA" id="ARBA00022694"/>
    </source>
</evidence>
<sequence>MPLDRPAPLNSLGIAKPPAETRVVVAMSGGVDSSVVAAMLAEEGYDVVGVTLQLYDHGAALAKKGACCAGRDIHDARRVAEEMGFPHYVLDYENTFREAVIDEFADSYLAGATPVPCIRCNERVKFRDLLETAKDLEADCMATGHYIQRKMGEAGPELHCATDPNRDQSYFLFSTTPEQLAYLRFPLGHLASKAETRALAAKYGLSVADKPDSQDICFVPDGNYASVIEKLRPGAADPGEIVDMDGNVLGEHRGVIHYTIGQRRGLGIGGLADPLYVVKLDPEARQVVVGPKEALTTRIVPVREINWLGDAPLTARPEWEVAVKVRSTRPPRPAVIRPISETEAEVELLTPEEGVSPGQACVFYAPDSTRVLGGGWIWRGK</sequence>
<feature type="disulfide bond" description="Alternate" evidence="9">
    <location>
        <begin position="120"/>
        <end position="217"/>
    </location>
</feature>
<keyword evidence="9" id="KW-0963">Cytoplasm</keyword>
<accession>A0ABV7AEB8</accession>
<evidence type="ECO:0000256" key="9">
    <source>
        <dbReference type="HAMAP-Rule" id="MF_00144"/>
    </source>
</evidence>
<evidence type="ECO:0000259" key="11">
    <source>
        <dbReference type="Pfam" id="PF20259"/>
    </source>
</evidence>
<dbReference type="EC" id="2.8.1.13" evidence="9"/>